<dbReference type="KEGG" id="cgh:CGC50_11170"/>
<dbReference type="GeneID" id="84809107"/>
<dbReference type="RefSeq" id="WP_002666375.1">
    <property type="nucleotide sequence ID" value="NZ_CAUVLU010000019.1"/>
</dbReference>
<dbReference type="EMBL" id="CP022386">
    <property type="protein sequence ID" value="ATA87657.1"/>
    <property type="molecule type" value="Genomic_DNA"/>
</dbReference>
<gene>
    <name evidence="1" type="ORF">CGC50_11170</name>
</gene>
<dbReference type="Proteomes" id="UP000217250">
    <property type="component" value="Chromosome"/>
</dbReference>
<accession>A0A250FUM6</accession>
<sequence>MRKIILLLVATTFSLIGCSKGEDTLAKSDLKATMSAQLDPVLDGSLYPSAVYSMAQIKSVDKNTLTYFNLSIESEVEFNGKIRVTNDKFIHETLIEKKFQKGMNNISVNLLWKYDDFIKFQNPGITHFSFQLLDREGKLVTNTDVEVPYRSVSECVFALKNGNQVLDFRAFFASYVNEDSKLIDPFLSETLREHNETYKAKPNVQLSSGWAGYQLGSDYADLQVIAIVAQLMRKGMNYSNITDTSNSSTKVYSQNVRFINETLAVKNANCVDGSVLLASILEKIGIRCFLVAIPGHMYLAYSRTGKMQIPSADIQYVETTLIGSGSLEKVFGGKNDQDQKFIGIKAARELGLKPIQ</sequence>
<protein>
    <recommendedName>
        <fullName evidence="3">Lipoprotein</fullName>
    </recommendedName>
</protein>
<dbReference type="OrthoDB" id="1011336at2"/>
<name>A0A250FUM6_9FLAO</name>
<evidence type="ECO:0000313" key="1">
    <source>
        <dbReference type="EMBL" id="ATA87657.1"/>
    </source>
</evidence>
<evidence type="ECO:0008006" key="3">
    <source>
        <dbReference type="Google" id="ProtNLM"/>
    </source>
</evidence>
<dbReference type="AlphaFoldDB" id="A0A250FUM6"/>
<evidence type="ECO:0000313" key="2">
    <source>
        <dbReference type="Proteomes" id="UP000217250"/>
    </source>
</evidence>
<reference evidence="2" key="1">
    <citation type="submission" date="2017-06" db="EMBL/GenBank/DDBJ databases">
        <title>Capnocytophaga spp. assemblies.</title>
        <authorList>
            <person name="Gulvik C.A."/>
        </authorList>
    </citation>
    <scope>NUCLEOTIDE SEQUENCE [LARGE SCALE GENOMIC DNA]</scope>
    <source>
        <strain evidence="2">H1496</strain>
    </source>
</reference>
<organism evidence="1 2">
    <name type="scientific">Capnocytophaga gingivalis</name>
    <dbReference type="NCBI Taxonomy" id="1017"/>
    <lineage>
        <taxon>Bacteria</taxon>
        <taxon>Pseudomonadati</taxon>
        <taxon>Bacteroidota</taxon>
        <taxon>Flavobacteriia</taxon>
        <taxon>Flavobacteriales</taxon>
        <taxon>Flavobacteriaceae</taxon>
        <taxon>Capnocytophaga</taxon>
    </lineage>
</organism>
<dbReference type="PROSITE" id="PS51257">
    <property type="entry name" value="PROKAR_LIPOPROTEIN"/>
    <property type="match status" value="1"/>
</dbReference>
<proteinExistence type="predicted"/>